<comment type="caution">
    <text evidence="2">The sequence shown here is derived from an EMBL/GenBank/DDBJ whole genome shotgun (WGS) entry which is preliminary data.</text>
</comment>
<dbReference type="EMBL" id="LLXH01005959">
    <property type="protein sequence ID" value="PKC52342.1"/>
    <property type="molecule type" value="Genomic_DNA"/>
</dbReference>
<name>A0A2N0QMS0_9GLOM</name>
<feature type="compositionally biased region" description="Polar residues" evidence="1">
    <location>
        <begin position="130"/>
        <end position="146"/>
    </location>
</feature>
<evidence type="ECO:0000313" key="2">
    <source>
        <dbReference type="EMBL" id="PKC52342.1"/>
    </source>
</evidence>
<dbReference type="Proteomes" id="UP000232688">
    <property type="component" value="Unassembled WGS sequence"/>
</dbReference>
<evidence type="ECO:0000313" key="3">
    <source>
        <dbReference type="Proteomes" id="UP000232688"/>
    </source>
</evidence>
<reference evidence="2 3" key="1">
    <citation type="submission" date="2017-10" db="EMBL/GenBank/DDBJ databases">
        <title>Extensive intraspecific genome diversity in a model arbuscular mycorrhizal fungus.</title>
        <authorList>
            <person name="Chen E.C.H."/>
            <person name="Morin E."/>
            <person name="Baudet D."/>
            <person name="Noel J."/>
            <person name="Ndikumana S."/>
            <person name="Charron P."/>
            <person name="St-Onge C."/>
            <person name="Giorgi J."/>
            <person name="Grigoriev I.V."/>
            <person name="Roux C."/>
            <person name="Martin F.M."/>
            <person name="Corradi N."/>
        </authorList>
    </citation>
    <scope>NUCLEOTIDE SEQUENCE [LARGE SCALE GENOMIC DNA]</scope>
    <source>
        <strain evidence="2 3">A1</strain>
    </source>
</reference>
<gene>
    <name evidence="2" type="ORF">RhiirA1_481735</name>
</gene>
<reference evidence="2 3" key="2">
    <citation type="submission" date="2017-10" db="EMBL/GenBank/DDBJ databases">
        <title>Genome analyses suggest a sexual origin of heterokaryosis in a supposedly ancient asexual fungus.</title>
        <authorList>
            <person name="Corradi N."/>
            <person name="Sedzielewska K."/>
            <person name="Noel J."/>
            <person name="Charron P."/>
            <person name="Farinelli L."/>
            <person name="Marton T."/>
            <person name="Kruger M."/>
            <person name="Pelin A."/>
            <person name="Brachmann A."/>
            <person name="Corradi N."/>
        </authorList>
    </citation>
    <scope>NUCLEOTIDE SEQUENCE [LARGE SCALE GENOMIC DNA]</scope>
    <source>
        <strain evidence="2 3">A1</strain>
    </source>
</reference>
<accession>A0A2N0QMS0</accession>
<dbReference type="VEuPathDB" id="FungiDB:RhiirA1_481735"/>
<evidence type="ECO:0000256" key="1">
    <source>
        <dbReference type="SAM" id="MobiDB-lite"/>
    </source>
</evidence>
<dbReference type="AlphaFoldDB" id="A0A2N0QMS0"/>
<proteinExistence type="predicted"/>
<feature type="region of interest" description="Disordered" evidence="1">
    <location>
        <begin position="130"/>
        <end position="154"/>
    </location>
</feature>
<organism evidence="2 3">
    <name type="scientific">Rhizophagus irregularis</name>
    <dbReference type="NCBI Taxonomy" id="588596"/>
    <lineage>
        <taxon>Eukaryota</taxon>
        <taxon>Fungi</taxon>
        <taxon>Fungi incertae sedis</taxon>
        <taxon>Mucoromycota</taxon>
        <taxon>Glomeromycotina</taxon>
        <taxon>Glomeromycetes</taxon>
        <taxon>Glomerales</taxon>
        <taxon>Glomeraceae</taxon>
        <taxon>Rhizophagus</taxon>
    </lineage>
</organism>
<protein>
    <submittedName>
        <fullName evidence="2">Uncharacterized protein</fullName>
    </submittedName>
</protein>
<sequence length="154" mass="17783">MTIVSRSSLNEVFINHKDFKLALSEFLPFDMLFENISDFDKVTQLNAKLVKEITGKIDSYTPIIQKYLLEGIDKFIGDCKDPKEFLSIWELMNHIIALPMANIIVGEEVASHEDVFAFEIWVESNFTSSKNYDQSHKTGNQKTYQGEKNARQRL</sequence>